<comment type="function">
    <text evidence="1 6">Exhibits S-adenosyl-L-methionine-dependent methyltransferase activity.</text>
</comment>
<evidence type="ECO:0000256" key="1">
    <source>
        <dbReference type="ARBA" id="ARBA00003907"/>
    </source>
</evidence>
<evidence type="ECO:0000256" key="5">
    <source>
        <dbReference type="ARBA" id="ARBA00022691"/>
    </source>
</evidence>
<protein>
    <recommendedName>
        <fullName evidence="6">S-adenosyl-L-methionine-dependent methyltransferase</fullName>
        <ecNumber evidence="6">2.1.1.-</ecNumber>
    </recommendedName>
</protein>
<accession>A0ABR9HSQ9</accession>
<dbReference type="Pfam" id="PF04072">
    <property type="entry name" value="LCM"/>
    <property type="match status" value="1"/>
</dbReference>
<dbReference type="Gene3D" id="3.40.50.150">
    <property type="entry name" value="Vaccinia Virus protein VP39"/>
    <property type="match status" value="1"/>
</dbReference>
<dbReference type="InterPro" id="IPR000182">
    <property type="entry name" value="GNAT_dom"/>
</dbReference>
<feature type="domain" description="N-acetyltransferase" evidence="7">
    <location>
        <begin position="1"/>
        <end position="103"/>
    </location>
</feature>
<dbReference type="InterPro" id="IPR011610">
    <property type="entry name" value="SAM_mthyl_Trfase_ML2640-like"/>
</dbReference>
<dbReference type="InterPro" id="IPR007213">
    <property type="entry name" value="Ppm1/Ppm2/Tcmp"/>
</dbReference>
<dbReference type="Gene3D" id="3.40.630.30">
    <property type="match status" value="1"/>
</dbReference>
<evidence type="ECO:0000256" key="3">
    <source>
        <dbReference type="ARBA" id="ARBA00022603"/>
    </source>
</evidence>
<keyword evidence="4" id="KW-0808">Transferase</keyword>
<dbReference type="PANTHER" id="PTHR43619:SF2">
    <property type="entry name" value="S-ADENOSYL-L-METHIONINE-DEPENDENT METHYLTRANSFERASES SUPERFAMILY PROTEIN"/>
    <property type="match status" value="1"/>
</dbReference>
<organism evidence="8 9">
    <name type="scientific">Amycolatopsis lexingtonensis</name>
    <dbReference type="NCBI Taxonomy" id="218822"/>
    <lineage>
        <taxon>Bacteria</taxon>
        <taxon>Bacillati</taxon>
        <taxon>Actinomycetota</taxon>
        <taxon>Actinomycetes</taxon>
        <taxon>Pseudonocardiales</taxon>
        <taxon>Pseudonocardiaceae</taxon>
        <taxon>Amycolatopsis</taxon>
    </lineage>
</organism>
<gene>
    <name evidence="8" type="ORF">H4696_001059</name>
</gene>
<dbReference type="EMBL" id="JADBEG010000001">
    <property type="protein sequence ID" value="MBE1493959.1"/>
    <property type="molecule type" value="Genomic_DNA"/>
</dbReference>
<evidence type="ECO:0000256" key="6">
    <source>
        <dbReference type="RuleBase" id="RU362030"/>
    </source>
</evidence>
<dbReference type="PROSITE" id="PS51186">
    <property type="entry name" value="GNAT"/>
    <property type="match status" value="1"/>
</dbReference>
<evidence type="ECO:0000256" key="4">
    <source>
        <dbReference type="ARBA" id="ARBA00022679"/>
    </source>
</evidence>
<dbReference type="EC" id="2.1.1.-" evidence="6"/>
<evidence type="ECO:0000259" key="7">
    <source>
        <dbReference type="PROSITE" id="PS51186"/>
    </source>
</evidence>
<dbReference type="Pfam" id="PF00583">
    <property type="entry name" value="Acetyltransf_1"/>
    <property type="match status" value="1"/>
</dbReference>
<proteinExistence type="inferred from homology"/>
<dbReference type="GO" id="GO:0032259">
    <property type="term" value="P:methylation"/>
    <property type="evidence" value="ECO:0007669"/>
    <property type="project" value="UniProtKB-KW"/>
</dbReference>
<dbReference type="SUPFAM" id="SSF55729">
    <property type="entry name" value="Acyl-CoA N-acyltransferases (Nat)"/>
    <property type="match status" value="1"/>
</dbReference>
<comment type="caution">
    <text evidence="8">The sequence shown here is derived from an EMBL/GenBank/DDBJ whole genome shotgun (WGS) entry which is preliminary data.</text>
</comment>
<evidence type="ECO:0000313" key="8">
    <source>
        <dbReference type="EMBL" id="MBE1493959.1"/>
    </source>
</evidence>
<dbReference type="CDD" id="cd04301">
    <property type="entry name" value="NAT_SF"/>
    <property type="match status" value="1"/>
</dbReference>
<dbReference type="PANTHER" id="PTHR43619">
    <property type="entry name" value="S-ADENOSYL-L-METHIONINE-DEPENDENT METHYLTRANSFERASE YKTD-RELATED"/>
    <property type="match status" value="1"/>
</dbReference>
<evidence type="ECO:0000256" key="2">
    <source>
        <dbReference type="ARBA" id="ARBA00008138"/>
    </source>
</evidence>
<keyword evidence="3 6" id="KW-0489">Methyltransferase</keyword>
<dbReference type="NCBIfam" id="TIGR00027">
    <property type="entry name" value="mthyl_TIGR00027"/>
    <property type="match status" value="1"/>
</dbReference>
<keyword evidence="9" id="KW-1185">Reference proteome</keyword>
<reference evidence="8 9" key="1">
    <citation type="submission" date="2020-10" db="EMBL/GenBank/DDBJ databases">
        <title>Sequencing the genomes of 1000 actinobacteria strains.</title>
        <authorList>
            <person name="Klenk H.-P."/>
        </authorList>
    </citation>
    <scope>NUCLEOTIDE SEQUENCE [LARGE SCALE GENOMIC DNA]</scope>
    <source>
        <strain evidence="8 9">DSM 44653</strain>
    </source>
</reference>
<comment type="similarity">
    <text evidence="2 6">Belongs to the UPF0677 family.</text>
</comment>
<keyword evidence="5 6" id="KW-0949">S-adenosyl-L-methionine</keyword>
<dbReference type="GO" id="GO:0008168">
    <property type="term" value="F:methyltransferase activity"/>
    <property type="evidence" value="ECO:0007669"/>
    <property type="project" value="UniProtKB-KW"/>
</dbReference>
<dbReference type="InterPro" id="IPR016181">
    <property type="entry name" value="Acyl_CoA_acyltransferase"/>
</dbReference>
<dbReference type="SUPFAM" id="SSF53335">
    <property type="entry name" value="S-adenosyl-L-methionine-dependent methyltransferases"/>
    <property type="match status" value="1"/>
</dbReference>
<sequence>MLLLLSDGVAVAGGAFQHYDGETAELKRIWTDRAHRGRGFARRVVAELEAEAAGRGYSRIFLTTGPNQPEARGLYLAAGYTPHFDVDTRRHARSGVAMPTRIEDVEEGDAHPVWGRLGAYCGLRTRVFDDVVRAAATRQVVLLGAGLDTRALRLDLPAGERVFEIDRADVLGFKTAVLDSVGARARVRCDRLAVDLAEDWDGALLTAGFSAERPTTWIAEGVLPYPARPVEERVLALVDRLSARGSRLGYEIVPGQESAEFRDHELYAGTGEAIGSHLPSLLDGDARPDSAAALRAAGWAVTERPVADYTARYGRGPDPAVDDPIRRARWGFGRKT</sequence>
<name>A0ABR9HSQ9_9PSEU</name>
<dbReference type="InterPro" id="IPR029063">
    <property type="entry name" value="SAM-dependent_MTases_sf"/>
</dbReference>
<dbReference type="Proteomes" id="UP000631670">
    <property type="component" value="Unassembled WGS sequence"/>
</dbReference>
<evidence type="ECO:0000313" key="9">
    <source>
        <dbReference type="Proteomes" id="UP000631670"/>
    </source>
</evidence>